<dbReference type="SUPFAM" id="SSF53300">
    <property type="entry name" value="vWA-like"/>
    <property type="match status" value="1"/>
</dbReference>
<keyword evidence="1" id="KW-0472">Membrane</keyword>
<dbReference type="InterPro" id="IPR002881">
    <property type="entry name" value="DUF58"/>
</dbReference>
<keyword evidence="1" id="KW-1133">Transmembrane helix</keyword>
<evidence type="ECO:0000259" key="2">
    <source>
        <dbReference type="Pfam" id="PF01882"/>
    </source>
</evidence>
<dbReference type="InterPro" id="IPR036465">
    <property type="entry name" value="vWFA_dom_sf"/>
</dbReference>
<dbReference type="EMBL" id="FPAS01000002">
    <property type="protein sequence ID" value="SFT65096.1"/>
    <property type="molecule type" value="Genomic_DNA"/>
</dbReference>
<name>A0A1I6ZQX3_9FLAO</name>
<evidence type="ECO:0000313" key="4">
    <source>
        <dbReference type="Proteomes" id="UP000236454"/>
    </source>
</evidence>
<dbReference type="OrthoDB" id="845740at2"/>
<dbReference type="STRING" id="477690.SAMN05216474_1555"/>
<evidence type="ECO:0000256" key="1">
    <source>
        <dbReference type="SAM" id="Phobius"/>
    </source>
</evidence>
<organism evidence="3 4">
    <name type="scientific">Lishizhenia tianjinensis</name>
    <dbReference type="NCBI Taxonomy" id="477690"/>
    <lineage>
        <taxon>Bacteria</taxon>
        <taxon>Pseudomonadati</taxon>
        <taxon>Bacteroidota</taxon>
        <taxon>Flavobacteriia</taxon>
        <taxon>Flavobacteriales</taxon>
        <taxon>Crocinitomicaceae</taxon>
        <taxon>Lishizhenia</taxon>
    </lineage>
</organism>
<keyword evidence="1" id="KW-0812">Transmembrane</keyword>
<dbReference type="Pfam" id="PF01882">
    <property type="entry name" value="DUF58"/>
    <property type="match status" value="1"/>
</dbReference>
<feature type="transmembrane region" description="Helical" evidence="1">
    <location>
        <begin position="7"/>
        <end position="28"/>
    </location>
</feature>
<feature type="transmembrane region" description="Helical" evidence="1">
    <location>
        <begin position="34"/>
        <end position="55"/>
    </location>
</feature>
<dbReference type="PANTHER" id="PTHR33608:SF3">
    <property type="entry name" value="SLR2013 PROTEIN"/>
    <property type="match status" value="1"/>
</dbReference>
<reference evidence="3 4" key="1">
    <citation type="submission" date="2016-10" db="EMBL/GenBank/DDBJ databases">
        <authorList>
            <person name="de Groot N.N."/>
        </authorList>
    </citation>
    <scope>NUCLEOTIDE SEQUENCE [LARGE SCALE GENOMIC DNA]</scope>
    <source>
        <strain evidence="3 4">CGMCC 1.7005</strain>
    </source>
</reference>
<gene>
    <name evidence="3" type="ORF">SAMN05216474_1555</name>
</gene>
<dbReference type="PANTHER" id="PTHR33608">
    <property type="entry name" value="BLL2464 PROTEIN"/>
    <property type="match status" value="1"/>
</dbReference>
<dbReference type="RefSeq" id="WP_090247903.1">
    <property type="nucleotide sequence ID" value="NZ_FPAS01000002.1"/>
</dbReference>
<dbReference type="AlphaFoldDB" id="A0A1I6ZQX3"/>
<sequence>MIKHLFISRFFFVLLAGVVILFLLSYAWGILFLVAQIGVLSLIALSVLDILVLFATKKVIKYQRIFPKRGDLNDEALISLRVVNLNAQGLHVNIYEGFPEELQERTKVFGGFLGPKKSQSFHYQFTPKRRGDYNFEDTHIFVQSVLRLVKRRIVVESKDVMEVYPSIQQMKLYELKVFNQSQVRGIKKIRSLGHNNEFEQIKNYIQGDDIRTINWKATSRRNELMVNQYQDQRAQHVYSVIDKSRSMEMAFEGMTLLDYAINSSLVFSNIALRKGDKKGVITYADKIGTKLAAEGGRAHLKRVMEVLYNQRTQFKEANFPLLYQSLRSSVKVRSLLMLYTNFETEQAMHRALPLLRKLNAKHLLVVVFFENTQLRESIVKPPENMRDIYVGAVAETAVNVKRKIALELNRNGIQTILTKPEELNVKTINKYLSLKSKGMI</sequence>
<accession>A0A1I6ZQX3</accession>
<dbReference type="Proteomes" id="UP000236454">
    <property type="component" value="Unassembled WGS sequence"/>
</dbReference>
<feature type="domain" description="DUF58" evidence="2">
    <location>
        <begin position="201"/>
        <end position="367"/>
    </location>
</feature>
<evidence type="ECO:0000313" key="3">
    <source>
        <dbReference type="EMBL" id="SFT65096.1"/>
    </source>
</evidence>
<protein>
    <submittedName>
        <fullName evidence="3">Uncharacterized conserved protein, DUF58 family, contains vWF domain</fullName>
    </submittedName>
</protein>
<proteinExistence type="predicted"/>
<keyword evidence="4" id="KW-1185">Reference proteome</keyword>